<dbReference type="RefSeq" id="XP_030851593.1">
    <property type="nucleotide sequence ID" value="XM_030995733.1"/>
</dbReference>
<name>A0A7M7PGN7_STRPU</name>
<keyword evidence="5" id="KW-0732">Signal</keyword>
<evidence type="ECO:0000313" key="14">
    <source>
        <dbReference type="EnsemblMetazoa" id="XP_030851593"/>
    </source>
</evidence>
<feature type="disulfide bond" evidence="12">
    <location>
        <begin position="251"/>
        <end position="261"/>
    </location>
</feature>
<feature type="domain" description="SRCR" evidence="13">
    <location>
        <begin position="399"/>
        <end position="499"/>
    </location>
</feature>
<dbReference type="OrthoDB" id="10063988at2759"/>
<keyword evidence="8" id="KW-0472">Membrane</keyword>
<protein>
    <recommendedName>
        <fullName evidence="13">SRCR domain-containing protein</fullName>
    </recommendedName>
</protein>
<feature type="domain" description="SRCR" evidence="13">
    <location>
        <begin position="182"/>
        <end position="282"/>
    </location>
</feature>
<dbReference type="EnsemblMetazoa" id="XM_030995733">
    <property type="protein sequence ID" value="XP_030851593"/>
    <property type="gene ID" value="LOC576035"/>
</dbReference>
<dbReference type="InParanoid" id="A0A7M7PGN7"/>
<feature type="disulfide bond" evidence="12">
    <location>
        <begin position="317"/>
        <end position="381"/>
    </location>
</feature>
<feature type="disulfide bond" evidence="12">
    <location>
        <begin position="1002"/>
        <end position="1012"/>
    </location>
</feature>
<feature type="domain" description="SRCR" evidence="13">
    <location>
        <begin position="673"/>
        <end position="773"/>
    </location>
</feature>
<keyword evidence="6" id="KW-0677">Repeat</keyword>
<feature type="disulfide bond" evidence="12">
    <location>
        <begin position="1187"/>
        <end position="1248"/>
    </location>
</feature>
<dbReference type="InterPro" id="IPR036772">
    <property type="entry name" value="SRCR-like_dom_sf"/>
</dbReference>
<keyword evidence="3" id="KW-0964">Secreted</keyword>
<feature type="disulfide bond" evidence="12">
    <location>
        <begin position="1218"/>
        <end position="1228"/>
    </location>
</feature>
<feature type="disulfide bond" evidence="12">
    <location>
        <begin position="1174"/>
        <end position="1238"/>
    </location>
</feature>
<dbReference type="KEGG" id="spu:576035"/>
<dbReference type="Gene3D" id="3.10.250.10">
    <property type="entry name" value="SRCR-like domain"/>
    <property type="match status" value="15"/>
</dbReference>
<dbReference type="InterPro" id="IPR050912">
    <property type="entry name" value="LOX-like_protein"/>
</dbReference>
<dbReference type="FunFam" id="3.10.250.10:FF:000009">
    <property type="entry name" value="WC1"/>
    <property type="match status" value="2"/>
</dbReference>
<evidence type="ECO:0000256" key="10">
    <source>
        <dbReference type="ARBA" id="ARBA00023170"/>
    </source>
</evidence>
<feature type="disulfide bond" evidence="12">
    <location>
        <begin position="742"/>
        <end position="752"/>
    </location>
</feature>
<feature type="domain" description="SRCR" evidence="13">
    <location>
        <begin position="1259"/>
        <end position="1359"/>
    </location>
</feature>
<organism evidence="14 15">
    <name type="scientific">Strongylocentrotus purpuratus</name>
    <name type="common">Purple sea urchin</name>
    <dbReference type="NCBI Taxonomy" id="7668"/>
    <lineage>
        <taxon>Eukaryota</taxon>
        <taxon>Metazoa</taxon>
        <taxon>Echinodermata</taxon>
        <taxon>Eleutherozoa</taxon>
        <taxon>Echinozoa</taxon>
        <taxon>Echinoidea</taxon>
        <taxon>Euechinoidea</taxon>
        <taxon>Echinacea</taxon>
        <taxon>Camarodonta</taxon>
        <taxon>Echinidea</taxon>
        <taxon>Strongylocentrotidae</taxon>
        <taxon>Strongylocentrotus</taxon>
    </lineage>
</organism>
<feature type="disulfide bond" evidence="12">
    <location>
        <begin position="1111"/>
        <end position="1121"/>
    </location>
</feature>
<evidence type="ECO:0000256" key="12">
    <source>
        <dbReference type="PROSITE-ProRule" id="PRU00196"/>
    </source>
</evidence>
<feature type="domain" description="SRCR" evidence="13">
    <location>
        <begin position="1042"/>
        <end position="1142"/>
    </location>
</feature>
<dbReference type="FunFam" id="3.10.250.10:FF:000011">
    <property type="entry name" value="Scavenger receptor class A member 5"/>
    <property type="match status" value="1"/>
</dbReference>
<keyword evidence="7" id="KW-1133">Transmembrane helix</keyword>
<feature type="disulfide bond" evidence="12">
    <location>
        <begin position="544"/>
        <end position="605"/>
    </location>
</feature>
<evidence type="ECO:0000256" key="7">
    <source>
        <dbReference type="ARBA" id="ARBA00022989"/>
    </source>
</evidence>
<feature type="domain" description="SRCR" evidence="13">
    <location>
        <begin position="1369"/>
        <end position="1469"/>
    </location>
</feature>
<dbReference type="PRINTS" id="PR00258">
    <property type="entry name" value="SPERACTRCPTR"/>
</dbReference>
<feature type="domain" description="SRCR" evidence="13">
    <location>
        <begin position="841"/>
        <end position="941"/>
    </location>
</feature>
<feature type="domain" description="SRCR" evidence="13">
    <location>
        <begin position="72"/>
        <end position="172"/>
    </location>
</feature>
<dbReference type="InterPro" id="IPR001190">
    <property type="entry name" value="SRCR"/>
</dbReference>
<dbReference type="PANTHER" id="PTHR45817:SF9">
    <property type="entry name" value="SRCR DOMAIN-CONTAINING PROTEIN"/>
    <property type="match status" value="1"/>
</dbReference>
<feature type="disulfide bond" evidence="12">
    <location>
        <begin position="711"/>
        <end position="772"/>
    </location>
</feature>
<feature type="disulfide bond" evidence="12">
    <location>
        <begin position="1438"/>
        <end position="1448"/>
    </location>
</feature>
<feature type="disulfide bond" evidence="12">
    <location>
        <begin position="437"/>
        <end position="498"/>
    </location>
</feature>
<dbReference type="FunFam" id="3.10.250.10:FF:000006">
    <property type="entry name" value="neurotrypsin isoform X2"/>
    <property type="match status" value="4"/>
</dbReference>
<evidence type="ECO:0000256" key="3">
    <source>
        <dbReference type="ARBA" id="ARBA00022525"/>
    </source>
</evidence>
<feature type="disulfide bond" evidence="12">
    <location>
        <begin position="698"/>
        <end position="762"/>
    </location>
</feature>
<dbReference type="OMA" id="YPCSHTM"/>
<dbReference type="FunFam" id="3.10.250.10:FF:000016">
    <property type="entry name" value="Scavenger receptor cysteine-rich protein type 12"/>
    <property type="match status" value="1"/>
</dbReference>
<evidence type="ECO:0000259" key="13">
    <source>
        <dbReference type="PROSITE" id="PS50287"/>
    </source>
</evidence>
<proteinExistence type="predicted"/>
<feature type="domain" description="SRCR" evidence="13">
    <location>
        <begin position="1149"/>
        <end position="1249"/>
    </location>
</feature>
<evidence type="ECO:0000256" key="4">
    <source>
        <dbReference type="ARBA" id="ARBA00022692"/>
    </source>
</evidence>
<feature type="domain" description="SRCR" evidence="13">
    <location>
        <begin position="799"/>
        <end position="831"/>
    </location>
</feature>
<sequence length="1570" mass="168326">MLGFDGALDAPRSARFGQGSGRILLKYVNCDGNEDNLADCAHPGIRDYTSCGHTRDAGAICYSGTHPNPFQVRLVGGSNDAEGRVEVMHDGSWGTICDSWWDLRDARVVCRMRGFDGALDAPGSARFGQGSGRILLKYVNCDGNEDNLADCAHAGIERYPCSHTMDAGAICYSGAHPNPFQVRLVGGSNNAEGRVEVMHDGSWGTICDSWWDLRDARVVCRIAGFDGALDAPGSARFGQGSGRILLKYVNCDGNEDNLADCAHAGIERYPCSHTMDAGAICYSGAHPNPFQVRLVGGSNDAEGRVEVMYDGSWGTICDSWWDLRDARVVCRIAGFDGALDAPRSARFGQGSGRVLLTHVSCDGTEDNLADCAHAEIGRYTCSHSRDAGAVCYSGEPFQVRLTNGTTDSEGRVKVLYKGSWGTICDDNWDLRDARVVCKMLEFDGALAAPGRATFGAGSGKILLDDVGCRGTEDALAECYHQGIGVNNCEHDSDAGVICFTGAPFLVQLVNGANDLEGRVEVLYDGFWGTVCDHEWDLRDARVVCKMLGFDGALAAPGSAAFGQGSGDILLDGISCESTHDNLADCYHRGIGVSNCEHEEDSGAICFRGDPFKVRLTDGANDSEGRVEVMYNGSWGTVCDNGWDLNDARVVCRMLGFDGALAATVSARFGQDNVRLIGGANDVEGRVEILHDGSWGTICDDSWDLKDAEVVCRMLGFGRALDAPSDARFGKGSGSIFLDEVQCRGTEIDIERCGHDGIGVHNCAHNEDASVICTPKENDGALDAPRSARFGQGSGNILRVECYGTEENLADCPRIWTTSSCGHRWDAGAVCYSGAHPQPFKVRLVNGSNDAEGRVEVMYEGSWGTICDNGWWDLRDARVVCRMLGFDGALDAPGSARFGQSSGRILLIFVGCEGTEDNLADCAHPEIGNYCGHSRDAGAICYSEESTITIEFETADPSLSSSTREELSTELVVCKMLWFDGALAASRSARFGQGAGDVLRVDCWGTEDRLTDCPYFGASIPCGHHMDACAVCYLGAHPNPFQVRLVNGSESAKGRVEVLQNGSWGTVCGVGWDLRDARVVCRMLGFDGALDAPGSARFGQGSGRILLDRVNCDGTEDNLAECGYSGNARYSCSHTSDAGAMCYSGDPFKVRLVDGSNDAEGRVELMHDGSWGTICDDSWDLRDARVVCTMLGFDGALDAPGSARFGQGSGRIILDVVGCDGTEVNVAECIHRGIGVHYCGHDEDAGAICYNRAHPNPFEIRLVDGSSKAEGRVEVFYDGSWGTICENGWDLRDARVVCRMLGFEGALDAPTSARFGQGSGDIILNLVGCDGTEANLADCAHLGLGVNFCGHEEDVGAICYSGAHPNSVGVRLVGGSNSSEGRVEIRYNGTWGTVCDDRWDLRDAKVVCRMLGFSNASTAPGSAQFGEGYEEILLSHVGCNGMENNLADCAHLGFGVHNCQHNEDAGVTCLIGATDDDVKADLNLSQYIAKGEAHKYMDMNTVYETPDNEKDFDLDGYILPTRDALSDDRVTATADQFRDDKSNNHEYIDMKTVYQTPSAGKHVDIDGYLLP</sequence>
<evidence type="ECO:0000256" key="5">
    <source>
        <dbReference type="ARBA" id="ARBA00022729"/>
    </source>
</evidence>
<feature type="domain" description="SRCR" evidence="13">
    <location>
        <begin position="933"/>
        <end position="1032"/>
    </location>
</feature>
<evidence type="ECO:0000313" key="15">
    <source>
        <dbReference type="Proteomes" id="UP000007110"/>
    </source>
</evidence>
<feature type="disulfide bond" evidence="12">
    <location>
        <begin position="1297"/>
        <end position="1358"/>
    </location>
</feature>
<feature type="disulfide bond" evidence="12">
    <location>
        <begin position="575"/>
        <end position="585"/>
    </location>
</feature>
<feature type="domain" description="SRCR" evidence="13">
    <location>
        <begin position="1"/>
        <end position="62"/>
    </location>
</feature>
<feature type="disulfide bond" evidence="12">
    <location>
        <begin position="424"/>
        <end position="488"/>
    </location>
</feature>
<feature type="disulfide bond" evidence="12">
    <location>
        <begin position="220"/>
        <end position="281"/>
    </location>
</feature>
<dbReference type="Proteomes" id="UP000007110">
    <property type="component" value="Unassembled WGS sequence"/>
</dbReference>
<evidence type="ECO:0000256" key="9">
    <source>
        <dbReference type="ARBA" id="ARBA00023157"/>
    </source>
</evidence>
<feature type="disulfide bond" evidence="12">
    <location>
        <begin position="110"/>
        <end position="171"/>
    </location>
</feature>
<evidence type="ECO:0000256" key="1">
    <source>
        <dbReference type="ARBA" id="ARBA00004167"/>
    </source>
</evidence>
<feature type="disulfide bond" evidence="12">
    <location>
        <begin position="30"/>
        <end position="40"/>
    </location>
</feature>
<reference evidence="15" key="1">
    <citation type="submission" date="2015-02" db="EMBL/GenBank/DDBJ databases">
        <title>Genome sequencing for Strongylocentrotus purpuratus.</title>
        <authorList>
            <person name="Murali S."/>
            <person name="Liu Y."/>
            <person name="Vee V."/>
            <person name="English A."/>
            <person name="Wang M."/>
            <person name="Skinner E."/>
            <person name="Han Y."/>
            <person name="Muzny D.M."/>
            <person name="Worley K.C."/>
            <person name="Gibbs R.A."/>
        </authorList>
    </citation>
    <scope>NUCLEOTIDE SEQUENCE</scope>
</reference>
<dbReference type="FunFam" id="3.10.250.10:FF:000005">
    <property type="entry name" value="Neurotrypsin isoform A"/>
    <property type="match status" value="3"/>
</dbReference>
<dbReference type="GO" id="GO:0016020">
    <property type="term" value="C:membrane"/>
    <property type="evidence" value="ECO:0007669"/>
    <property type="project" value="UniProtKB-SubCell"/>
</dbReference>
<feature type="disulfide bond" evidence="12">
    <location>
        <begin position="1067"/>
        <end position="1131"/>
    </location>
</feature>
<evidence type="ECO:0000256" key="2">
    <source>
        <dbReference type="ARBA" id="ARBA00004613"/>
    </source>
</evidence>
<feature type="domain" description="SRCR" evidence="13">
    <location>
        <begin position="292"/>
        <end position="392"/>
    </location>
</feature>
<keyword evidence="10" id="KW-0675">Receptor</keyword>
<feature type="disulfide bond" evidence="12">
    <location>
        <begin position="1407"/>
        <end position="1468"/>
    </location>
</feature>
<dbReference type="GO" id="GO:0004720">
    <property type="term" value="F:protein-lysine 6-oxidase activity"/>
    <property type="evidence" value="ECO:0000318"/>
    <property type="project" value="GO_Central"/>
</dbReference>
<dbReference type="GO" id="GO:0005615">
    <property type="term" value="C:extracellular space"/>
    <property type="evidence" value="ECO:0000318"/>
    <property type="project" value="GO_Central"/>
</dbReference>
<dbReference type="PROSITE" id="PS00420">
    <property type="entry name" value="SRCR_1"/>
    <property type="match status" value="10"/>
</dbReference>
<feature type="disulfide bond" evidence="12">
    <location>
        <begin position="911"/>
        <end position="921"/>
    </location>
</feature>
<keyword evidence="11" id="KW-0325">Glycoprotein</keyword>
<feature type="disulfide bond" evidence="12">
    <location>
        <begin position="468"/>
        <end position="478"/>
    </location>
</feature>
<feature type="disulfide bond" evidence="12">
    <location>
        <begin position="330"/>
        <end position="391"/>
    </location>
</feature>
<dbReference type="PROSITE" id="PS50287">
    <property type="entry name" value="SRCR_2"/>
    <property type="match status" value="15"/>
</dbReference>
<dbReference type="PANTHER" id="PTHR45817">
    <property type="entry name" value="LYSYL OXIDASE-LIKE-RELATED"/>
    <property type="match status" value="1"/>
</dbReference>
<dbReference type="GeneID" id="576035"/>
<keyword evidence="15" id="KW-1185">Reference proteome</keyword>
<feature type="disulfide bond" evidence="12">
    <location>
        <begin position="1394"/>
        <end position="1458"/>
    </location>
</feature>
<feature type="disulfide bond" evidence="12">
    <location>
        <begin position="866"/>
        <end position="930"/>
    </location>
</feature>
<dbReference type="SUPFAM" id="SSF56487">
    <property type="entry name" value="SRCR-like"/>
    <property type="match status" value="15"/>
</dbReference>
<evidence type="ECO:0000256" key="6">
    <source>
        <dbReference type="ARBA" id="ARBA00022737"/>
    </source>
</evidence>
<dbReference type="FunFam" id="3.10.250.10:FF:000007">
    <property type="entry name" value="Soluble scavenger receptor cysteine-rich domain-containing protein SSC5D"/>
    <property type="match status" value="1"/>
</dbReference>
<keyword evidence="4" id="KW-0812">Transmembrane</keyword>
<keyword evidence="9 12" id="KW-1015">Disulfide bond</keyword>
<reference evidence="14" key="2">
    <citation type="submission" date="2021-01" db="UniProtKB">
        <authorList>
            <consortium name="EnsemblMetazoa"/>
        </authorList>
    </citation>
    <scope>IDENTIFICATION</scope>
</reference>
<feature type="disulfide bond" evidence="12">
    <location>
        <begin position="97"/>
        <end position="161"/>
    </location>
</feature>
<comment type="subcellular location">
    <subcellularLocation>
        <location evidence="1">Membrane</location>
        <topology evidence="1">Single-pass membrane protein</topology>
    </subcellularLocation>
    <subcellularLocation>
        <location evidence="2">Secreted</location>
    </subcellularLocation>
</comment>
<feature type="disulfide bond" evidence="12">
    <location>
        <begin position="207"/>
        <end position="271"/>
    </location>
</feature>
<accession>A0A7M7PGN7</accession>
<feature type="domain" description="SRCR" evidence="13">
    <location>
        <begin position="613"/>
        <end position="671"/>
    </location>
</feature>
<evidence type="ECO:0000256" key="8">
    <source>
        <dbReference type="ARBA" id="ARBA00023136"/>
    </source>
</evidence>
<feature type="disulfide bond" evidence="12">
    <location>
        <begin position="531"/>
        <end position="595"/>
    </location>
</feature>
<comment type="caution">
    <text evidence="12">Lacks conserved residue(s) required for the propagation of feature annotation.</text>
</comment>
<dbReference type="SMART" id="SM00202">
    <property type="entry name" value="SR"/>
    <property type="match status" value="14"/>
</dbReference>
<feature type="disulfide bond" evidence="12">
    <location>
        <begin position="361"/>
        <end position="371"/>
    </location>
</feature>
<feature type="disulfide bond" evidence="12">
    <location>
        <begin position="1328"/>
        <end position="1338"/>
    </location>
</feature>
<feature type="disulfide bond" evidence="12">
    <location>
        <begin position="1080"/>
        <end position="1141"/>
    </location>
</feature>
<feature type="disulfide bond" evidence="12">
    <location>
        <begin position="801"/>
        <end position="811"/>
    </location>
</feature>
<dbReference type="Pfam" id="PF00530">
    <property type="entry name" value="SRCR"/>
    <property type="match status" value="13"/>
</dbReference>
<evidence type="ECO:0000256" key="11">
    <source>
        <dbReference type="ARBA" id="ARBA00023180"/>
    </source>
</evidence>
<feature type="disulfide bond" evidence="12">
    <location>
        <begin position="1284"/>
        <end position="1348"/>
    </location>
</feature>
<feature type="domain" description="SRCR" evidence="13">
    <location>
        <begin position="506"/>
        <end position="606"/>
    </location>
</feature>
<feature type="disulfide bond" evidence="12">
    <location>
        <begin position="141"/>
        <end position="151"/>
    </location>
</feature>